<protein>
    <recommendedName>
        <fullName evidence="6">Ankyrin-2</fullName>
    </recommendedName>
</protein>
<keyword evidence="2" id="KW-0040">ANK repeat</keyword>
<evidence type="ECO:0000313" key="5">
    <source>
        <dbReference type="Proteomes" id="UP000824540"/>
    </source>
</evidence>
<dbReference type="AlphaFoldDB" id="A0A8T2PA20"/>
<feature type="compositionally biased region" description="Polar residues" evidence="3">
    <location>
        <begin position="43"/>
        <end position="52"/>
    </location>
</feature>
<evidence type="ECO:0000256" key="3">
    <source>
        <dbReference type="SAM" id="MobiDB-lite"/>
    </source>
</evidence>
<evidence type="ECO:0008006" key="6">
    <source>
        <dbReference type="Google" id="ProtNLM"/>
    </source>
</evidence>
<feature type="compositionally biased region" description="Polar residues" evidence="3">
    <location>
        <begin position="61"/>
        <end position="77"/>
    </location>
</feature>
<feature type="region of interest" description="Disordered" evidence="3">
    <location>
        <begin position="124"/>
        <end position="156"/>
    </location>
</feature>
<comment type="caution">
    <text evidence="4">The sequence shown here is derived from an EMBL/GenBank/DDBJ whole genome shotgun (WGS) entry which is preliminary data.</text>
</comment>
<keyword evidence="1" id="KW-0677">Repeat</keyword>
<keyword evidence="5" id="KW-1185">Reference proteome</keyword>
<dbReference type="InterPro" id="IPR051165">
    <property type="entry name" value="Multifunctional_ANK_Repeat"/>
</dbReference>
<feature type="compositionally biased region" description="Low complexity" evidence="3">
    <location>
        <begin position="327"/>
        <end position="358"/>
    </location>
</feature>
<feature type="region of interest" description="Disordered" evidence="3">
    <location>
        <begin position="35"/>
        <end position="77"/>
    </location>
</feature>
<organism evidence="4 5">
    <name type="scientific">Albula glossodonta</name>
    <name type="common">roundjaw bonefish</name>
    <dbReference type="NCBI Taxonomy" id="121402"/>
    <lineage>
        <taxon>Eukaryota</taxon>
        <taxon>Metazoa</taxon>
        <taxon>Chordata</taxon>
        <taxon>Craniata</taxon>
        <taxon>Vertebrata</taxon>
        <taxon>Euteleostomi</taxon>
        <taxon>Actinopterygii</taxon>
        <taxon>Neopterygii</taxon>
        <taxon>Teleostei</taxon>
        <taxon>Albuliformes</taxon>
        <taxon>Albulidae</taxon>
        <taxon>Albula</taxon>
    </lineage>
</organism>
<dbReference type="PANTHER" id="PTHR24123">
    <property type="entry name" value="ANKYRIN REPEAT-CONTAINING"/>
    <property type="match status" value="1"/>
</dbReference>
<reference evidence="4" key="1">
    <citation type="thesis" date="2021" institute="BYU ScholarsArchive" country="Provo, UT, USA">
        <title>Applications of and Algorithms for Genome Assembly and Genomic Analyses with an Emphasis on Marine Teleosts.</title>
        <authorList>
            <person name="Pickett B.D."/>
        </authorList>
    </citation>
    <scope>NUCLEOTIDE SEQUENCE</scope>
    <source>
        <strain evidence="4">HI-2016</strain>
    </source>
</reference>
<evidence type="ECO:0000256" key="2">
    <source>
        <dbReference type="ARBA" id="ARBA00023043"/>
    </source>
</evidence>
<proteinExistence type="predicted"/>
<name>A0A8T2PA20_9TELE</name>
<dbReference type="Proteomes" id="UP000824540">
    <property type="component" value="Unassembled WGS sequence"/>
</dbReference>
<evidence type="ECO:0000313" key="4">
    <source>
        <dbReference type="EMBL" id="KAG9345527.1"/>
    </source>
</evidence>
<dbReference type="OrthoDB" id="20872at2759"/>
<gene>
    <name evidence="4" type="ORF">JZ751_008671</name>
</gene>
<sequence length="1035" mass="113372">MFMTFFQDLPETSMEKQLVSAESLHLVVDLRNMPSDFDKEQDSPQPSSSVMSETPPLSDWQYEQSSELSQTAPHSNQMPPQMNVACLGSCTISPEFLMSATVLSEASHVSRECSVGLGFVTPEFSSGPPEQLDSKSHDTSPTSLKSQTAPPESSLVSCELIKQKTTLDLSPDSRGFSMSQGAPSHSGAFSFELVECLKPLSESSPPSPEHIKSLKTPSSGPPSPGLIMSPKGPKESCTVSPELMKMPSVLSELSPVSLECIESEKALSETSPVATELTRFPKVPSESSPLSPEFIKSPETALQPNMVSPELIKSPKEPLETGPVSVELAESPETLSEPSPLSPEHILSKTPSESSPFSSELMVSPQFLGTVPDSYRSKPAAFHFSLLDSVTSFSTHRAVKPNLHGPVFPISLKSQPSEKQPSEISLASSISDRIGLQSPESHHIILRTLSDFDETSHVSEEGLFKPSPLQPCIPVSPDVKSTCRAIYTPQEIISMSHDFTEISTQKKGPTKSSDLTPEDLESVAPVGDSLVVGRTIQKTCRSSSGSTTLYSPEIESDDPDFTQDFVGLGTPKGEPKAGVWHFMAPGKTDFPVSGARPKHKDSTSFSQAGACSQEEAAARLSGPAEVTPVHKPKPARACEDSDTEYFDCRQGLSDFSETETEELKGTTDMTFHSEELLYHQVTDFEHTEGAAELGDDRGHLLSTGEEEYTDSPIILEPDEGDWQEEDEMVMPSSVSIVESLEELPPREEAKYEDDEDSLGREIAEELGLLSDSSEEEVLTTRVVRRRVIIQGDDIPEISPQTVTEEQYTDEHGNMVVKKITRKIIRKYMSADGVEREEVMVEGSQQELVSVEEGDGYSKVVKRTVVRSEGDQMEVTFSEPLPVGGATTSEFEAEPVQGRKVSKVIKTTVVQGERMEKHMGDPTLATDLPSAKDDFQQALSYAGGLGKVHVPHLVEKEIVKEDGSVIRRTQMHKTRTQKRTVVRGAQGKQVHLELLEDTPEALRPDDLQQRLRLLLHRYCAEEEGEQEEEEEEGSRE</sequence>
<dbReference type="EMBL" id="JAFBMS010000017">
    <property type="protein sequence ID" value="KAG9345527.1"/>
    <property type="molecule type" value="Genomic_DNA"/>
</dbReference>
<evidence type="ECO:0000256" key="1">
    <source>
        <dbReference type="ARBA" id="ARBA00022737"/>
    </source>
</evidence>
<accession>A0A8T2PA20</accession>
<dbReference type="PANTHER" id="PTHR24123:SF49">
    <property type="entry name" value="ANKYRIN-2-LIKE ISOFORM X1"/>
    <property type="match status" value="1"/>
</dbReference>
<feature type="region of interest" description="Disordered" evidence="3">
    <location>
        <begin position="200"/>
        <end position="237"/>
    </location>
</feature>
<feature type="region of interest" description="Disordered" evidence="3">
    <location>
        <begin position="313"/>
        <end position="358"/>
    </location>
</feature>
<feature type="compositionally biased region" description="Polar residues" evidence="3">
    <location>
        <begin position="139"/>
        <end position="156"/>
    </location>
</feature>